<dbReference type="AlphaFoldDB" id="A0ABD7K073"/>
<name>A0ABD7K073_PSEAI</name>
<sequence>MPSRRSLGTRRCITHERLSLGKIRQMLRPCRPRCKRRRPVSLSL</sequence>
<comment type="caution">
    <text evidence="1">The sequence shown here is derived from an EMBL/GenBank/DDBJ whole genome shotgun (WGS) entry which is preliminary data.</text>
</comment>
<proteinExistence type="predicted"/>
<dbReference type="Proteomes" id="UP000276985">
    <property type="component" value="Unassembled WGS sequence"/>
</dbReference>
<protein>
    <submittedName>
        <fullName evidence="1">Potassium uptake protein Kup</fullName>
    </submittedName>
</protein>
<organism evidence="1 2">
    <name type="scientific">Pseudomonas aeruginosa</name>
    <dbReference type="NCBI Taxonomy" id="287"/>
    <lineage>
        <taxon>Bacteria</taxon>
        <taxon>Pseudomonadati</taxon>
        <taxon>Pseudomonadota</taxon>
        <taxon>Gammaproteobacteria</taxon>
        <taxon>Pseudomonadales</taxon>
        <taxon>Pseudomonadaceae</taxon>
        <taxon>Pseudomonas</taxon>
    </lineage>
</organism>
<dbReference type="EMBL" id="RXTL01000023">
    <property type="protein sequence ID" value="RTS44334.1"/>
    <property type="molecule type" value="Genomic_DNA"/>
</dbReference>
<evidence type="ECO:0000313" key="1">
    <source>
        <dbReference type="EMBL" id="RTS44334.1"/>
    </source>
</evidence>
<gene>
    <name evidence="1" type="ORF">DY940_19455</name>
</gene>
<accession>A0ABD7K073</accession>
<reference evidence="1 2" key="1">
    <citation type="submission" date="2018-12" db="EMBL/GenBank/DDBJ databases">
        <title>Pseudomonas aeruginosa Diversity Panel.</title>
        <authorList>
            <person name="Snesrud E."/>
            <person name="Mcgann P."/>
        </authorList>
    </citation>
    <scope>NUCLEOTIDE SEQUENCE [LARGE SCALE GENOMIC DNA]</scope>
    <source>
        <strain evidence="1 2">MRSN6241</strain>
    </source>
</reference>
<evidence type="ECO:0000313" key="2">
    <source>
        <dbReference type="Proteomes" id="UP000276985"/>
    </source>
</evidence>